<dbReference type="EMBL" id="JBHMEX010000014">
    <property type="protein sequence ID" value="MFB9063378.1"/>
    <property type="molecule type" value="Genomic_DNA"/>
</dbReference>
<evidence type="ECO:0000313" key="1">
    <source>
        <dbReference type="EMBL" id="MFB9063378.1"/>
    </source>
</evidence>
<evidence type="ECO:0008006" key="3">
    <source>
        <dbReference type="Google" id="ProtNLM"/>
    </source>
</evidence>
<sequence>MKKYISLFILILFSISGLKAQERKKDTLFFNIDKYYTISPTITPNLSKQIYAERIEFEKEQMKHTKTNGYIFFVGDGFLTKDLKPKKILSIKKYIENRKFYFDGKHNEMVDKWKLKDSLTEKYIIYFVNGNEFIQPRYLEYYSYYPIGKGENAVNNKIKDTLYFKLDNSYVYRPKDESKTFLLKDGHDTTNGGIYFETIRILNGLKPKEIFSLEKFVRSSKFYDDNKKVKLNDYELYGYFNNYVLVLVEEAFGQKKYVEVEPMYAIE</sequence>
<evidence type="ECO:0000313" key="2">
    <source>
        <dbReference type="Proteomes" id="UP001589589"/>
    </source>
</evidence>
<reference evidence="1 2" key="1">
    <citation type="submission" date="2024-09" db="EMBL/GenBank/DDBJ databases">
        <authorList>
            <person name="Sun Q."/>
            <person name="Mori K."/>
        </authorList>
    </citation>
    <scope>NUCLEOTIDE SEQUENCE [LARGE SCALE GENOMIC DNA]</scope>
    <source>
        <strain evidence="1 2">CECT 7908</strain>
    </source>
</reference>
<comment type="caution">
    <text evidence="1">The sequence shown here is derived from an EMBL/GenBank/DDBJ whole genome shotgun (WGS) entry which is preliminary data.</text>
</comment>
<protein>
    <recommendedName>
        <fullName evidence="3">DKNYY family protein</fullName>
    </recommendedName>
</protein>
<gene>
    <name evidence="1" type="ORF">ACFFUQ_05030</name>
</gene>
<proteinExistence type="predicted"/>
<organism evidence="1 2">
    <name type="scientific">Flavobacterium branchiarum</name>
    <dbReference type="NCBI Taxonomy" id="1114870"/>
    <lineage>
        <taxon>Bacteria</taxon>
        <taxon>Pseudomonadati</taxon>
        <taxon>Bacteroidota</taxon>
        <taxon>Flavobacteriia</taxon>
        <taxon>Flavobacteriales</taxon>
        <taxon>Flavobacteriaceae</taxon>
        <taxon>Flavobacterium</taxon>
    </lineage>
</organism>
<dbReference type="RefSeq" id="WP_290267217.1">
    <property type="nucleotide sequence ID" value="NZ_JAUFQQ010000005.1"/>
</dbReference>
<dbReference type="Proteomes" id="UP001589589">
    <property type="component" value="Unassembled WGS sequence"/>
</dbReference>
<keyword evidence="2" id="KW-1185">Reference proteome</keyword>
<name>A0ABV5FIK0_9FLAO</name>
<accession>A0ABV5FIK0</accession>